<dbReference type="AlphaFoldDB" id="A0A0F8ZMK2"/>
<sequence length="61" mass="6852">VRVCADEQEVYALLGLDYVEPELRESRGELEAAMALAFILLAVVYAVMLTLTIAQQRRRPS</sequence>
<gene>
    <name evidence="5" type="ORF">LCGC14_2755380</name>
</gene>
<keyword evidence="3" id="KW-0472">Membrane</keyword>
<evidence type="ECO:0000256" key="3">
    <source>
        <dbReference type="SAM" id="Phobius"/>
    </source>
</evidence>
<keyword evidence="3" id="KW-0812">Transmembrane</keyword>
<protein>
    <recommendedName>
        <fullName evidence="4">DNA polymerase beta thumb domain-containing protein</fullName>
    </recommendedName>
</protein>
<proteinExistence type="predicted"/>
<evidence type="ECO:0000256" key="1">
    <source>
        <dbReference type="ARBA" id="ARBA00022679"/>
    </source>
</evidence>
<dbReference type="EMBL" id="LAZR01050496">
    <property type="protein sequence ID" value="KKK87225.1"/>
    <property type="molecule type" value="Genomic_DNA"/>
</dbReference>
<dbReference type="GO" id="GO:0016779">
    <property type="term" value="F:nucleotidyltransferase activity"/>
    <property type="evidence" value="ECO:0007669"/>
    <property type="project" value="UniProtKB-KW"/>
</dbReference>
<reference evidence="5" key="1">
    <citation type="journal article" date="2015" name="Nature">
        <title>Complex archaea that bridge the gap between prokaryotes and eukaryotes.</title>
        <authorList>
            <person name="Spang A."/>
            <person name="Saw J.H."/>
            <person name="Jorgensen S.L."/>
            <person name="Zaremba-Niedzwiedzka K."/>
            <person name="Martijn J."/>
            <person name="Lind A.E."/>
            <person name="van Eijk R."/>
            <person name="Schleper C."/>
            <person name="Guy L."/>
            <person name="Ettema T.J."/>
        </authorList>
    </citation>
    <scope>NUCLEOTIDE SEQUENCE</scope>
</reference>
<dbReference type="Gene3D" id="3.30.210.10">
    <property type="entry name" value="DNA polymerase, thumb domain"/>
    <property type="match status" value="1"/>
</dbReference>
<accession>A0A0F8ZMK2</accession>
<feature type="non-terminal residue" evidence="5">
    <location>
        <position position="1"/>
    </location>
</feature>
<feature type="transmembrane region" description="Helical" evidence="3">
    <location>
        <begin position="32"/>
        <end position="54"/>
    </location>
</feature>
<keyword evidence="3" id="KW-1133">Transmembrane helix</keyword>
<dbReference type="InterPro" id="IPR037160">
    <property type="entry name" value="DNA_Pol_thumb_sf"/>
</dbReference>
<evidence type="ECO:0000313" key="5">
    <source>
        <dbReference type="EMBL" id="KKK87225.1"/>
    </source>
</evidence>
<evidence type="ECO:0000259" key="4">
    <source>
        <dbReference type="Pfam" id="PF14791"/>
    </source>
</evidence>
<comment type="caution">
    <text evidence="5">The sequence shown here is derived from an EMBL/GenBank/DDBJ whole genome shotgun (WGS) entry which is preliminary data.</text>
</comment>
<feature type="domain" description="DNA polymerase beta thumb" evidence="4">
    <location>
        <begin position="4"/>
        <end position="25"/>
    </location>
</feature>
<name>A0A0F8ZMK2_9ZZZZ</name>
<keyword evidence="1" id="KW-0808">Transferase</keyword>
<dbReference type="InterPro" id="IPR029398">
    <property type="entry name" value="PolB_thumb"/>
</dbReference>
<organism evidence="5">
    <name type="scientific">marine sediment metagenome</name>
    <dbReference type="NCBI Taxonomy" id="412755"/>
    <lineage>
        <taxon>unclassified sequences</taxon>
        <taxon>metagenomes</taxon>
        <taxon>ecological metagenomes</taxon>
    </lineage>
</organism>
<dbReference type="Pfam" id="PF14791">
    <property type="entry name" value="DNA_pol_B_thumb"/>
    <property type="match status" value="1"/>
</dbReference>
<evidence type="ECO:0000256" key="2">
    <source>
        <dbReference type="ARBA" id="ARBA00022695"/>
    </source>
</evidence>
<keyword evidence="2" id="KW-0548">Nucleotidyltransferase</keyword>